<protein>
    <submittedName>
        <fullName evidence="7">Obtusifoliol 14-alpha demethylase</fullName>
    </submittedName>
</protein>
<keyword evidence="6" id="KW-0472">Membrane</keyword>
<name>A0A9N8EBC5_9STRA</name>
<dbReference type="Proteomes" id="UP001153069">
    <property type="component" value="Unassembled WGS sequence"/>
</dbReference>
<gene>
    <name evidence="7" type="ORF">SEMRO_760_G198330.1</name>
</gene>
<evidence type="ECO:0000256" key="6">
    <source>
        <dbReference type="SAM" id="Phobius"/>
    </source>
</evidence>
<evidence type="ECO:0000256" key="2">
    <source>
        <dbReference type="ARBA" id="ARBA00022617"/>
    </source>
</evidence>
<dbReference type="PRINTS" id="PR00385">
    <property type="entry name" value="P450"/>
</dbReference>
<dbReference type="PANTHER" id="PTHR24304:SF2">
    <property type="entry name" value="24-HYDROXYCHOLESTEROL 7-ALPHA-HYDROXYLASE"/>
    <property type="match status" value="1"/>
</dbReference>
<dbReference type="GO" id="GO:0016705">
    <property type="term" value="F:oxidoreductase activity, acting on paired donors, with incorporation or reduction of molecular oxygen"/>
    <property type="evidence" value="ECO:0007669"/>
    <property type="project" value="InterPro"/>
</dbReference>
<dbReference type="InterPro" id="IPR002403">
    <property type="entry name" value="Cyt_P450_E_grp-IV"/>
</dbReference>
<dbReference type="InterPro" id="IPR036396">
    <property type="entry name" value="Cyt_P450_sf"/>
</dbReference>
<evidence type="ECO:0000256" key="5">
    <source>
        <dbReference type="PIRSR" id="PIRSR602403-1"/>
    </source>
</evidence>
<keyword evidence="8" id="KW-1185">Reference proteome</keyword>
<proteinExistence type="inferred from homology"/>
<evidence type="ECO:0000256" key="1">
    <source>
        <dbReference type="ARBA" id="ARBA00010617"/>
    </source>
</evidence>
<feature type="binding site" description="axial binding residue" evidence="5">
    <location>
        <position position="451"/>
    </location>
    <ligand>
        <name>heme</name>
        <dbReference type="ChEBI" id="CHEBI:30413"/>
    </ligand>
    <ligandPart>
        <name>Fe</name>
        <dbReference type="ChEBI" id="CHEBI:18248"/>
    </ligandPart>
</feature>
<keyword evidence="6" id="KW-1133">Transmembrane helix</keyword>
<sequence length="514" mass="58972">MTTPLLETVQQQLQDEPLWKLVVAACMVSYGLQSLLAMLMAPANRPPFYYELPYIPWLGSLVQFAVNPRELIQRGMVAHKDKNCFTVHLFGTPMTFLTGSEGLAHFFKAREHVFDIREAYAMTIITFGPGVCYDCPQSKMAQQFAFFKDGLSDKSFIKHMELVQEETLQYFDKHWGKSGEADILQTLSDLYTLTSSRCLLGDEIRAQWNESGMAEHYIALDHSFVPILFFFPSIPNPHRSKCVTARELFKEMFQKVIDKRRQAEANDDNYQKPHDFLQVLMEAKYRDGSELEMQEITGIMIGVLLGGQHTSNVTGSWLLSHLLREPKWLQAVMDEQRKLFPDDGEHAIHPATLTFDQVNKEMPVMDQVLSETLRLHPPFFQLSRKVLEDSNFNGITIPKGNIVNISPSASMRDPAMWDDPHTFDPTRFAPENKDKIKQYAWVPFGGGMHQCGGRKFAWNSLKVSLTWILRNYEIEIIGKGANEFPKEDYTTMVVAPTSSHTRVRFKRREQVDSI</sequence>
<reference evidence="7" key="1">
    <citation type="submission" date="2020-06" db="EMBL/GenBank/DDBJ databases">
        <authorList>
            <consortium name="Plant Systems Biology data submission"/>
        </authorList>
    </citation>
    <scope>NUCLEOTIDE SEQUENCE</scope>
    <source>
        <strain evidence="7">D6</strain>
    </source>
</reference>
<comment type="similarity">
    <text evidence="1">Belongs to the cytochrome P450 family.</text>
</comment>
<accession>A0A9N8EBC5</accession>
<dbReference type="InterPro" id="IPR050529">
    <property type="entry name" value="CYP450_sterol_14alpha_dmase"/>
</dbReference>
<dbReference type="SUPFAM" id="SSF48264">
    <property type="entry name" value="Cytochrome P450"/>
    <property type="match status" value="1"/>
</dbReference>
<keyword evidence="6" id="KW-0812">Transmembrane</keyword>
<dbReference type="PRINTS" id="PR00465">
    <property type="entry name" value="EP450IV"/>
</dbReference>
<dbReference type="InterPro" id="IPR001128">
    <property type="entry name" value="Cyt_P450"/>
</dbReference>
<keyword evidence="4 5" id="KW-0408">Iron</keyword>
<dbReference type="OrthoDB" id="1055148at2759"/>
<dbReference type="AlphaFoldDB" id="A0A9N8EBC5"/>
<keyword evidence="2 5" id="KW-0349">Heme</keyword>
<keyword evidence="3 5" id="KW-0479">Metal-binding</keyword>
<organism evidence="7 8">
    <name type="scientific">Seminavis robusta</name>
    <dbReference type="NCBI Taxonomy" id="568900"/>
    <lineage>
        <taxon>Eukaryota</taxon>
        <taxon>Sar</taxon>
        <taxon>Stramenopiles</taxon>
        <taxon>Ochrophyta</taxon>
        <taxon>Bacillariophyta</taxon>
        <taxon>Bacillariophyceae</taxon>
        <taxon>Bacillariophycidae</taxon>
        <taxon>Naviculales</taxon>
        <taxon>Naviculaceae</taxon>
        <taxon>Seminavis</taxon>
    </lineage>
</organism>
<comment type="caution">
    <text evidence="7">The sequence shown here is derived from an EMBL/GenBank/DDBJ whole genome shotgun (WGS) entry which is preliminary data.</text>
</comment>
<dbReference type="CDD" id="cd11042">
    <property type="entry name" value="CYP51-like"/>
    <property type="match status" value="1"/>
</dbReference>
<evidence type="ECO:0000313" key="8">
    <source>
        <dbReference type="Proteomes" id="UP001153069"/>
    </source>
</evidence>
<evidence type="ECO:0000256" key="4">
    <source>
        <dbReference type="ARBA" id="ARBA00023004"/>
    </source>
</evidence>
<dbReference type="EMBL" id="CAICTM010000759">
    <property type="protein sequence ID" value="CAB9516089.1"/>
    <property type="molecule type" value="Genomic_DNA"/>
</dbReference>
<evidence type="ECO:0000313" key="7">
    <source>
        <dbReference type="EMBL" id="CAB9516089.1"/>
    </source>
</evidence>
<dbReference type="Pfam" id="PF00067">
    <property type="entry name" value="p450"/>
    <property type="match status" value="1"/>
</dbReference>
<feature type="transmembrane region" description="Helical" evidence="6">
    <location>
        <begin position="21"/>
        <end position="41"/>
    </location>
</feature>
<dbReference type="Gene3D" id="1.10.630.10">
    <property type="entry name" value="Cytochrome P450"/>
    <property type="match status" value="1"/>
</dbReference>
<comment type="cofactor">
    <cofactor evidence="5">
        <name>heme</name>
        <dbReference type="ChEBI" id="CHEBI:30413"/>
    </cofactor>
</comment>
<dbReference type="GO" id="GO:0020037">
    <property type="term" value="F:heme binding"/>
    <property type="evidence" value="ECO:0007669"/>
    <property type="project" value="InterPro"/>
</dbReference>
<dbReference type="GO" id="GO:0005506">
    <property type="term" value="F:iron ion binding"/>
    <property type="evidence" value="ECO:0007669"/>
    <property type="project" value="InterPro"/>
</dbReference>
<dbReference type="PANTHER" id="PTHR24304">
    <property type="entry name" value="CYTOCHROME P450 FAMILY 7"/>
    <property type="match status" value="1"/>
</dbReference>
<dbReference type="GO" id="GO:0004497">
    <property type="term" value="F:monooxygenase activity"/>
    <property type="evidence" value="ECO:0007669"/>
    <property type="project" value="InterPro"/>
</dbReference>
<evidence type="ECO:0000256" key="3">
    <source>
        <dbReference type="ARBA" id="ARBA00022723"/>
    </source>
</evidence>